<dbReference type="OMA" id="KGHINCT"/>
<evidence type="ECO:0000256" key="2">
    <source>
        <dbReference type="SAM" id="MobiDB-lite"/>
    </source>
</evidence>
<evidence type="ECO:0000259" key="4">
    <source>
        <dbReference type="PROSITE" id="PS50089"/>
    </source>
</evidence>
<dbReference type="InterPro" id="IPR039043">
    <property type="entry name" value="ZFPL1"/>
</dbReference>
<feature type="transmembrane region" description="Helical" evidence="3">
    <location>
        <begin position="235"/>
        <end position="255"/>
    </location>
</feature>
<reference evidence="5 6" key="1">
    <citation type="submission" date="2016-05" db="EMBL/GenBank/DDBJ databases">
        <title>First whole genome sequencing of Entamoeba histolytica HM1:IMSS-clone-6.</title>
        <authorList>
            <person name="Mukherjee Avik.K."/>
            <person name="Izumyama S."/>
            <person name="Nakada-Tsukui K."/>
            <person name="Nozaki T."/>
        </authorList>
    </citation>
    <scope>NUCLEOTIDE SEQUENCE [LARGE SCALE GENOMIC DNA]</scope>
    <source>
        <strain evidence="5 6">HM1:IMSS clone 6</strain>
    </source>
</reference>
<dbReference type="InterPro" id="IPR058731">
    <property type="entry name" value="Znf-B_box_ZFPL1-like"/>
</dbReference>
<dbReference type="VEuPathDB" id="AmoebaDB:EHI_058540"/>
<dbReference type="VEuPathDB" id="AmoebaDB:EHI5A_252490"/>
<name>A0A5K1V589_ENTHI</name>
<dbReference type="InterPro" id="IPR013083">
    <property type="entry name" value="Znf_RING/FYVE/PHD"/>
</dbReference>
<dbReference type="EMBL" id="BDEQ01000001">
    <property type="protein sequence ID" value="GAT96665.1"/>
    <property type="molecule type" value="Genomic_DNA"/>
</dbReference>
<dbReference type="Gene3D" id="3.30.40.10">
    <property type="entry name" value="Zinc/RING finger domain, C3HC4 (zinc finger)"/>
    <property type="match status" value="1"/>
</dbReference>
<dbReference type="GO" id="GO:0016020">
    <property type="term" value="C:membrane"/>
    <property type="evidence" value="ECO:0007669"/>
    <property type="project" value="UniProtKB-SubCell"/>
</dbReference>
<keyword evidence="3" id="KW-1133">Transmembrane helix</keyword>
<keyword evidence="1" id="KW-0479">Metal-binding</keyword>
<protein>
    <submittedName>
        <fullName evidence="5">Zinc finger domain containing protein</fullName>
    </submittedName>
</protein>
<dbReference type="GO" id="GO:0008270">
    <property type="term" value="F:zinc ion binding"/>
    <property type="evidence" value="ECO:0007669"/>
    <property type="project" value="UniProtKB-KW"/>
</dbReference>
<dbReference type="SUPFAM" id="SSF57850">
    <property type="entry name" value="RING/U-box"/>
    <property type="match status" value="1"/>
</dbReference>
<dbReference type="InterPro" id="IPR001841">
    <property type="entry name" value="Znf_RING"/>
</dbReference>
<dbReference type="VEuPathDB" id="AmoebaDB:KM1_236960"/>
<evidence type="ECO:0000256" key="1">
    <source>
        <dbReference type="PROSITE-ProRule" id="PRU00175"/>
    </source>
</evidence>
<comment type="caution">
    <text evidence="5">The sequence shown here is derived from an EMBL/GenBank/DDBJ whole genome shotgun (WGS) entry which is preliminary data.</text>
</comment>
<feature type="domain" description="RING-type" evidence="4">
    <location>
        <begin position="53"/>
        <end position="96"/>
    </location>
</feature>
<organism evidence="5 6">
    <name type="scientific">Entamoeba histolytica</name>
    <dbReference type="NCBI Taxonomy" id="5759"/>
    <lineage>
        <taxon>Eukaryota</taxon>
        <taxon>Amoebozoa</taxon>
        <taxon>Evosea</taxon>
        <taxon>Archamoebae</taxon>
        <taxon>Mastigamoebida</taxon>
        <taxon>Entamoebidae</taxon>
        <taxon>Entamoeba</taxon>
    </lineage>
</organism>
<dbReference type="Proteomes" id="UP000078387">
    <property type="component" value="Unassembled WGS sequence"/>
</dbReference>
<accession>A0A5K1V589</accession>
<feature type="compositionally biased region" description="Basic and acidic residues" evidence="2">
    <location>
        <begin position="175"/>
        <end position="185"/>
    </location>
</feature>
<dbReference type="SMART" id="SM00184">
    <property type="entry name" value="RING"/>
    <property type="match status" value="1"/>
</dbReference>
<dbReference type="PROSITE" id="PS50089">
    <property type="entry name" value="ZF_RING_2"/>
    <property type="match status" value="1"/>
</dbReference>
<keyword evidence="1" id="KW-0863">Zinc-finger</keyword>
<proteinExistence type="predicted"/>
<evidence type="ECO:0000313" key="6">
    <source>
        <dbReference type="Proteomes" id="UP000078387"/>
    </source>
</evidence>
<sequence length="260" mass="29867">MGICFECKKPTDLYCVHHKKHICIECIFKNHINCTVCKYREYVEENREEVNNCIICSTELASKETVRLPCFCVFHKDCLISLFDQSIEEVKCPKCNQPIFTQQDIPNQIKDQLISTFAGKSYLQPFLELNPPKHEEEIDMTAAVLLNETPKEVEQPPQEKEEQDNVEYVQQEITSLKRKDEKTEGSENNEVAPTIEFDVSSDEDDHGNKKKEMSSIGKNFIQTLGKKNKISGSTLLILFGLMVLLVVFMVVVYFIGNKDT</sequence>
<evidence type="ECO:0000313" key="5">
    <source>
        <dbReference type="EMBL" id="GAT96665.1"/>
    </source>
</evidence>
<evidence type="ECO:0000256" key="3">
    <source>
        <dbReference type="SAM" id="Phobius"/>
    </source>
</evidence>
<feature type="region of interest" description="Disordered" evidence="2">
    <location>
        <begin position="174"/>
        <end position="211"/>
    </location>
</feature>
<keyword evidence="3" id="KW-0812">Transmembrane</keyword>
<keyword evidence="3" id="KW-0472">Membrane</keyword>
<dbReference type="PANTHER" id="PTHR12981:SF0">
    <property type="entry name" value="ZINC FINGER PROTEIN-LIKE 1"/>
    <property type="match status" value="1"/>
</dbReference>
<keyword evidence="1" id="KW-0862">Zinc</keyword>
<dbReference type="AlphaFoldDB" id="A0A5K1V589"/>
<gene>
    <name evidence="5" type="ORF">CL6EHI_058540</name>
</gene>
<dbReference type="PANTHER" id="PTHR12981">
    <property type="entry name" value="ZINC FINGER PROTEIN-LIKE 1"/>
    <property type="match status" value="1"/>
</dbReference>
<dbReference type="GO" id="GO:0005794">
    <property type="term" value="C:Golgi apparatus"/>
    <property type="evidence" value="ECO:0007669"/>
    <property type="project" value="TreeGrafter"/>
</dbReference>
<dbReference type="Pfam" id="PF25993">
    <property type="entry name" value="zf-B_box_ZFPL1"/>
    <property type="match status" value="1"/>
</dbReference>